<dbReference type="AlphaFoldDB" id="A0A846MUY7"/>
<dbReference type="InterPro" id="IPR011095">
    <property type="entry name" value="Dala_Dala_lig_C"/>
</dbReference>
<comment type="cofactor">
    <cofactor evidence="2">
        <name>Mg(2+)</name>
        <dbReference type="ChEBI" id="CHEBI:18420"/>
    </cofactor>
</comment>
<evidence type="ECO:0000256" key="12">
    <source>
        <dbReference type="ARBA" id="ARBA00022984"/>
    </source>
</evidence>
<protein>
    <recommendedName>
        <fullName evidence="6">D-alanine--D-alanine ligase</fullName>
        <ecNumber evidence="6">6.3.2.4</ecNumber>
    </recommendedName>
</protein>
<evidence type="ECO:0000313" key="16">
    <source>
        <dbReference type="EMBL" id="NIK87254.1"/>
    </source>
</evidence>
<comment type="caution">
    <text evidence="16">The sequence shown here is derived from an EMBL/GenBank/DDBJ whole genome shotgun (WGS) entry which is preliminary data.</text>
</comment>
<evidence type="ECO:0000256" key="8">
    <source>
        <dbReference type="ARBA" id="ARBA00022598"/>
    </source>
</evidence>
<dbReference type="Gene3D" id="3.30.470.20">
    <property type="entry name" value="ATP-grasp fold, B domain"/>
    <property type="match status" value="1"/>
</dbReference>
<reference evidence="16 17" key="1">
    <citation type="submission" date="2020-03" db="EMBL/GenBank/DDBJ databases">
        <title>Genomic Encyclopedia of Type Strains, Phase IV (KMG-IV): sequencing the most valuable type-strain genomes for metagenomic binning, comparative biology and taxonomic classification.</title>
        <authorList>
            <person name="Goeker M."/>
        </authorList>
    </citation>
    <scope>NUCLEOTIDE SEQUENCE [LARGE SCALE GENOMIC DNA]</scope>
    <source>
        <strain evidence="16 17">DSM 19867</strain>
    </source>
</reference>
<comment type="cofactor">
    <cofactor evidence="1">
        <name>Mn(2+)</name>
        <dbReference type="ChEBI" id="CHEBI:29035"/>
    </cofactor>
</comment>
<evidence type="ECO:0000256" key="6">
    <source>
        <dbReference type="ARBA" id="ARBA00012216"/>
    </source>
</evidence>
<comment type="catalytic activity">
    <reaction evidence="13">
        <text>2 D-alanine + ATP = D-alanyl-D-alanine + ADP + phosphate + H(+)</text>
        <dbReference type="Rhea" id="RHEA:11224"/>
        <dbReference type="ChEBI" id="CHEBI:15378"/>
        <dbReference type="ChEBI" id="CHEBI:30616"/>
        <dbReference type="ChEBI" id="CHEBI:43474"/>
        <dbReference type="ChEBI" id="CHEBI:57416"/>
        <dbReference type="ChEBI" id="CHEBI:57822"/>
        <dbReference type="ChEBI" id="CHEBI:456216"/>
        <dbReference type="EC" id="6.3.2.4"/>
    </reaction>
</comment>
<evidence type="ECO:0000256" key="11">
    <source>
        <dbReference type="ARBA" id="ARBA00022960"/>
    </source>
</evidence>
<dbReference type="PANTHER" id="PTHR23132:SF23">
    <property type="entry name" value="D-ALANINE--D-ALANINE LIGASE B"/>
    <property type="match status" value="1"/>
</dbReference>
<evidence type="ECO:0000256" key="13">
    <source>
        <dbReference type="ARBA" id="ARBA00047614"/>
    </source>
</evidence>
<organism evidence="16 17">
    <name type="scientific">Rhizomicrobium palustre</name>
    <dbReference type="NCBI Taxonomy" id="189966"/>
    <lineage>
        <taxon>Bacteria</taxon>
        <taxon>Pseudomonadati</taxon>
        <taxon>Pseudomonadota</taxon>
        <taxon>Alphaproteobacteria</taxon>
        <taxon>Micropepsales</taxon>
        <taxon>Micropepsaceae</taxon>
        <taxon>Rhizomicrobium</taxon>
    </lineage>
</organism>
<keyword evidence="10 14" id="KW-0067">ATP-binding</keyword>
<evidence type="ECO:0000313" key="17">
    <source>
        <dbReference type="Proteomes" id="UP000570514"/>
    </source>
</evidence>
<sequence>MKILVLHSDVPPGAPPDEMDTLIAADAVASALTSRGYETVQAPFFAVRLRALLETEKPDLVFNLVEGINGKGHLAHIAPRLLEQIGMAYTGMRPDGLILTSDKPRSKQLLRDAGLPTPDWCEPPHWHGLEPGRWIVKCAEEDASLGLDDDAVVEAPEVSARADLCAERFGGRWFAERFVDGREFNITILERDGKPHILPLAEMVFESWPVERPRIVGYDAKWDEASPAGQLMLRRFGLEEEDPALAGHLTLLCEDAWHLFQCRGAARIDFRVGADGVPQILEINPNPGIAPDSGLVAAAHHAGLSYADLVEGLVREAMR</sequence>
<name>A0A846MUY7_9PROT</name>
<dbReference type="InterPro" id="IPR000291">
    <property type="entry name" value="D-Ala_lig_Van_CS"/>
</dbReference>
<evidence type="ECO:0000256" key="4">
    <source>
        <dbReference type="ARBA" id="ARBA00004496"/>
    </source>
</evidence>
<dbReference type="Proteomes" id="UP000570514">
    <property type="component" value="Unassembled WGS sequence"/>
</dbReference>
<keyword evidence="12" id="KW-0573">Peptidoglycan synthesis</keyword>
<keyword evidence="17" id="KW-1185">Reference proteome</keyword>
<dbReference type="GO" id="GO:0046872">
    <property type="term" value="F:metal ion binding"/>
    <property type="evidence" value="ECO:0007669"/>
    <property type="project" value="InterPro"/>
</dbReference>
<keyword evidence="11" id="KW-0133">Cell shape</keyword>
<accession>A0A846MUY7</accession>
<evidence type="ECO:0000256" key="10">
    <source>
        <dbReference type="ARBA" id="ARBA00022840"/>
    </source>
</evidence>
<dbReference type="Gene3D" id="3.30.1490.20">
    <property type="entry name" value="ATP-grasp fold, A domain"/>
    <property type="match status" value="1"/>
</dbReference>
<evidence type="ECO:0000256" key="1">
    <source>
        <dbReference type="ARBA" id="ARBA00001936"/>
    </source>
</evidence>
<dbReference type="EC" id="6.3.2.4" evidence="6"/>
<dbReference type="InterPro" id="IPR013815">
    <property type="entry name" value="ATP_grasp_subdomain_1"/>
</dbReference>
<keyword evidence="8 16" id="KW-0436">Ligase</keyword>
<dbReference type="PROSITE" id="PS50975">
    <property type="entry name" value="ATP_GRASP"/>
    <property type="match status" value="1"/>
</dbReference>
<dbReference type="Pfam" id="PF07478">
    <property type="entry name" value="Dala_Dala_lig_C"/>
    <property type="match status" value="1"/>
</dbReference>
<evidence type="ECO:0000256" key="9">
    <source>
        <dbReference type="ARBA" id="ARBA00022741"/>
    </source>
</evidence>
<proteinExistence type="inferred from homology"/>
<gene>
    <name evidence="16" type="ORF">FHS83_000572</name>
</gene>
<dbReference type="GO" id="GO:0008360">
    <property type="term" value="P:regulation of cell shape"/>
    <property type="evidence" value="ECO:0007669"/>
    <property type="project" value="UniProtKB-KW"/>
</dbReference>
<comment type="subcellular location">
    <subcellularLocation>
        <location evidence="4">Cytoplasm</location>
    </subcellularLocation>
</comment>
<comment type="similarity">
    <text evidence="5">Belongs to the D-alanine--D-alanine ligase family.</text>
</comment>
<dbReference type="GO" id="GO:0008716">
    <property type="term" value="F:D-alanine-D-alanine ligase activity"/>
    <property type="evidence" value="ECO:0007669"/>
    <property type="project" value="UniProtKB-EC"/>
</dbReference>
<dbReference type="PROSITE" id="PS00844">
    <property type="entry name" value="DALA_DALA_LIGASE_2"/>
    <property type="match status" value="1"/>
</dbReference>
<dbReference type="GO" id="GO:0009252">
    <property type="term" value="P:peptidoglycan biosynthetic process"/>
    <property type="evidence" value="ECO:0007669"/>
    <property type="project" value="UniProtKB-KW"/>
</dbReference>
<dbReference type="RefSeq" id="WP_167080685.1">
    <property type="nucleotide sequence ID" value="NZ_BAAADC010000001.1"/>
</dbReference>
<dbReference type="GO" id="GO:0005524">
    <property type="term" value="F:ATP binding"/>
    <property type="evidence" value="ECO:0007669"/>
    <property type="project" value="UniProtKB-UniRule"/>
</dbReference>
<evidence type="ECO:0000259" key="15">
    <source>
        <dbReference type="PROSITE" id="PS50975"/>
    </source>
</evidence>
<keyword evidence="7" id="KW-0963">Cytoplasm</keyword>
<dbReference type="GO" id="GO:0005737">
    <property type="term" value="C:cytoplasm"/>
    <property type="evidence" value="ECO:0007669"/>
    <property type="project" value="UniProtKB-SubCell"/>
</dbReference>
<comment type="function">
    <text evidence="3">Cell wall formation.</text>
</comment>
<evidence type="ECO:0000256" key="14">
    <source>
        <dbReference type="PROSITE-ProRule" id="PRU00409"/>
    </source>
</evidence>
<feature type="domain" description="ATP-grasp" evidence="15">
    <location>
        <begin position="107"/>
        <end position="315"/>
    </location>
</feature>
<evidence type="ECO:0000256" key="3">
    <source>
        <dbReference type="ARBA" id="ARBA00003921"/>
    </source>
</evidence>
<evidence type="ECO:0000256" key="2">
    <source>
        <dbReference type="ARBA" id="ARBA00001946"/>
    </source>
</evidence>
<keyword evidence="9 14" id="KW-0547">Nucleotide-binding</keyword>
<dbReference type="PANTHER" id="PTHR23132">
    <property type="entry name" value="D-ALANINE--D-ALANINE LIGASE"/>
    <property type="match status" value="1"/>
</dbReference>
<dbReference type="EMBL" id="JAASRM010000001">
    <property type="protein sequence ID" value="NIK87254.1"/>
    <property type="molecule type" value="Genomic_DNA"/>
</dbReference>
<dbReference type="SUPFAM" id="SSF56059">
    <property type="entry name" value="Glutathione synthetase ATP-binding domain-like"/>
    <property type="match status" value="1"/>
</dbReference>
<evidence type="ECO:0000256" key="7">
    <source>
        <dbReference type="ARBA" id="ARBA00022490"/>
    </source>
</evidence>
<dbReference type="InterPro" id="IPR011761">
    <property type="entry name" value="ATP-grasp"/>
</dbReference>
<evidence type="ECO:0000256" key="5">
    <source>
        <dbReference type="ARBA" id="ARBA00010871"/>
    </source>
</evidence>